<keyword evidence="9" id="KW-1185">Reference proteome</keyword>
<evidence type="ECO:0000313" key="8">
    <source>
        <dbReference type="EMBL" id="SFP34413.1"/>
    </source>
</evidence>
<evidence type="ECO:0000256" key="6">
    <source>
        <dbReference type="HAMAP-Rule" id="MF_00062"/>
    </source>
</evidence>
<dbReference type="PROSITE" id="PS51722">
    <property type="entry name" value="G_TR_2"/>
    <property type="match status" value="1"/>
</dbReference>
<name>A0A1I5PK80_9BACT</name>
<dbReference type="NCBIfam" id="TIGR00231">
    <property type="entry name" value="small_GTP"/>
    <property type="match status" value="1"/>
</dbReference>
<dbReference type="InterPro" id="IPR009001">
    <property type="entry name" value="Transl_elong_EF1A/Init_IF2_C"/>
</dbReference>
<dbReference type="Pfam" id="PF22594">
    <property type="entry name" value="GTP-eEF1A_C"/>
    <property type="match status" value="1"/>
</dbReference>
<dbReference type="SUPFAM" id="SSF50447">
    <property type="entry name" value="Translation proteins"/>
    <property type="match status" value="1"/>
</dbReference>
<evidence type="ECO:0000256" key="1">
    <source>
        <dbReference type="ARBA" id="ARBA00022679"/>
    </source>
</evidence>
<dbReference type="NCBIfam" id="TIGR02034">
    <property type="entry name" value="CysN"/>
    <property type="match status" value="1"/>
</dbReference>
<comment type="similarity">
    <text evidence="6">Belongs to the TRAFAC class translation factor GTPase superfamily. Classic translation factor GTPase family. CysN/NodQ subfamily.</text>
</comment>
<evidence type="ECO:0000259" key="7">
    <source>
        <dbReference type="PROSITE" id="PS51722"/>
    </source>
</evidence>
<dbReference type="CDD" id="cd04095">
    <property type="entry name" value="CysN_NoDQ_III"/>
    <property type="match status" value="1"/>
</dbReference>
<reference evidence="8 9" key="1">
    <citation type="submission" date="2016-10" db="EMBL/GenBank/DDBJ databases">
        <authorList>
            <person name="de Groot N.N."/>
        </authorList>
    </citation>
    <scope>NUCLEOTIDE SEQUENCE [LARGE SCALE GENOMIC DNA]</scope>
    <source>
        <strain evidence="8 9">EP1-55-1</strain>
    </source>
</reference>
<gene>
    <name evidence="6" type="primary">cysN</name>
    <name evidence="8" type="ORF">SAMN05216234_1164</name>
</gene>
<feature type="binding site" evidence="6">
    <location>
        <begin position="101"/>
        <end position="105"/>
    </location>
    <ligand>
        <name>GTP</name>
        <dbReference type="ChEBI" id="CHEBI:37565"/>
    </ligand>
</feature>
<dbReference type="EMBL" id="FOXB01000016">
    <property type="protein sequence ID" value="SFP34413.1"/>
    <property type="molecule type" value="Genomic_DNA"/>
</dbReference>
<dbReference type="InterPro" id="IPR000795">
    <property type="entry name" value="T_Tr_GTP-bd_dom"/>
</dbReference>
<comment type="subunit">
    <text evidence="6">Heterodimer composed of CysD, the smaller subunit, and CysN.</text>
</comment>
<dbReference type="PROSITE" id="PS00301">
    <property type="entry name" value="G_TR_1"/>
    <property type="match status" value="1"/>
</dbReference>
<dbReference type="InterPro" id="IPR027417">
    <property type="entry name" value="P-loop_NTPase"/>
</dbReference>
<dbReference type="HAMAP" id="MF_00062">
    <property type="entry name" value="Sulf_adenylyltr_sub1"/>
    <property type="match status" value="1"/>
</dbReference>
<dbReference type="SUPFAM" id="SSF52540">
    <property type="entry name" value="P-loop containing nucleoside triphosphate hydrolases"/>
    <property type="match status" value="1"/>
</dbReference>
<dbReference type="InterPro" id="IPR044139">
    <property type="entry name" value="CysN_NoDQ_III"/>
</dbReference>
<dbReference type="FunFam" id="3.40.50.300:FF:000119">
    <property type="entry name" value="Sulfate adenylyltransferase subunit 1"/>
    <property type="match status" value="1"/>
</dbReference>
<dbReference type="NCBIfam" id="NF003478">
    <property type="entry name" value="PRK05124.1"/>
    <property type="match status" value="1"/>
</dbReference>
<dbReference type="OrthoDB" id="9804504at2"/>
<dbReference type="CDD" id="cd04166">
    <property type="entry name" value="CysN_ATPS"/>
    <property type="match status" value="1"/>
</dbReference>
<dbReference type="Pfam" id="PF00009">
    <property type="entry name" value="GTP_EFTU"/>
    <property type="match status" value="1"/>
</dbReference>
<sequence>MQIERYLKEYAEKDFLRFITCGSVDDGKSTLIGRLLYDTKTVFEDQILAVEHESRKYGTTGEAFDLALLVDGLQSEREQGITIDVAYRFFSTEHKKYIIADTPGHEQYTRNMVTGASTADLAIILIDARKGVLTQTRRHSYIVNLLGIKHIVVAVNKMDLVDYSSERFEEIVQSYSNEVANKLDLEEVHFVPISALVGDNIVHRSEHMPWYSGKSLIELLDSIEIGKSEADTELRFLVQYVNRPNLNFRGFSGTIASGTIHEGDEIMVLPSKKRTKVKSIVAPFTDNGKKEQTLHTVTEASVPMAVTITTEDEIDISRSDVIVHSKNCASVTDKADAIIVWMDDNELVLKETYGFKGGAYQSVLAEVEKIHYAIDVNTFEHKPLQSLGLNDIAHCRISLSQPIVCDAYKDIKRTGSFILIDKITNRTVGAGMIVSTEVAEDEKVIQGDISDFEKELNALVRKYFPHWGVPDITQLRSVQNG</sequence>
<keyword evidence="5 6" id="KW-0342">GTP-binding</keyword>
<feature type="binding site" evidence="6">
    <location>
        <begin position="22"/>
        <end position="29"/>
    </location>
    <ligand>
        <name>GTP</name>
        <dbReference type="ChEBI" id="CHEBI:37565"/>
    </ligand>
</feature>
<evidence type="ECO:0000313" key="9">
    <source>
        <dbReference type="Proteomes" id="UP000199227"/>
    </source>
</evidence>
<dbReference type="InterPro" id="IPR009000">
    <property type="entry name" value="Transl_B-barrel_sf"/>
</dbReference>
<feature type="domain" description="Tr-type G" evidence="7">
    <location>
        <begin position="13"/>
        <end position="231"/>
    </location>
</feature>
<dbReference type="Proteomes" id="UP000199227">
    <property type="component" value="Unassembled WGS sequence"/>
</dbReference>
<dbReference type="PRINTS" id="PR00315">
    <property type="entry name" value="ELONGATNFCT"/>
</dbReference>
<dbReference type="SUPFAM" id="SSF50465">
    <property type="entry name" value="EF-Tu/eEF-1alpha/eIF2-gamma C-terminal domain"/>
    <property type="match status" value="1"/>
</dbReference>
<dbReference type="STRING" id="223786.SAMN05216234_1164"/>
<dbReference type="CDD" id="cd03695">
    <property type="entry name" value="CysN_NodQ_II"/>
    <property type="match status" value="1"/>
</dbReference>
<protein>
    <recommendedName>
        <fullName evidence="6">Sulfate adenylyltransferase subunit 1</fullName>
        <ecNumber evidence="6">2.7.7.4</ecNumber>
    </recommendedName>
    <alternativeName>
        <fullName evidence="6">ATP-sulfurylase large subunit</fullName>
    </alternativeName>
    <alternativeName>
        <fullName evidence="6">Sulfate adenylate transferase</fullName>
        <shortName evidence="6">SAT</shortName>
    </alternativeName>
</protein>
<dbReference type="PANTHER" id="PTHR23115">
    <property type="entry name" value="TRANSLATION FACTOR"/>
    <property type="match status" value="1"/>
</dbReference>
<comment type="pathway">
    <text evidence="6">Sulfur metabolism; hydrogen sulfide biosynthesis; sulfite from sulfate: step 1/3.</text>
</comment>
<dbReference type="EC" id="2.7.7.4" evidence="6"/>
<dbReference type="RefSeq" id="WP_092912272.1">
    <property type="nucleotide sequence ID" value="NZ_FOXB01000016.1"/>
</dbReference>
<dbReference type="InterPro" id="IPR031157">
    <property type="entry name" value="G_TR_CS"/>
</dbReference>
<dbReference type="Gene3D" id="3.40.50.300">
    <property type="entry name" value="P-loop containing nucleotide triphosphate hydrolases"/>
    <property type="match status" value="1"/>
</dbReference>
<evidence type="ECO:0000256" key="5">
    <source>
        <dbReference type="ARBA" id="ARBA00023134"/>
    </source>
</evidence>
<proteinExistence type="inferred from homology"/>
<dbReference type="Gene3D" id="2.40.30.10">
    <property type="entry name" value="Translation factors"/>
    <property type="match status" value="2"/>
</dbReference>
<comment type="catalytic activity">
    <reaction evidence="6">
        <text>sulfate + ATP + H(+) = adenosine 5'-phosphosulfate + diphosphate</text>
        <dbReference type="Rhea" id="RHEA:18133"/>
        <dbReference type="ChEBI" id="CHEBI:15378"/>
        <dbReference type="ChEBI" id="CHEBI:16189"/>
        <dbReference type="ChEBI" id="CHEBI:30616"/>
        <dbReference type="ChEBI" id="CHEBI:33019"/>
        <dbReference type="ChEBI" id="CHEBI:58243"/>
        <dbReference type="EC" id="2.7.7.4"/>
    </reaction>
</comment>
<comment type="function">
    <text evidence="6">With CysD forms the ATP sulfurylase (ATPS) that catalyzes the adenylation of sulfate producing adenosine 5'-phosphosulfate (APS) and diphosphate, the first enzymatic step in sulfur assimilation pathway. APS synthesis involves the formation of a high-energy phosphoric-sulfuric acid anhydride bond driven by GTP hydrolysis by CysN coupled to ATP hydrolysis by CysD.</text>
</comment>
<dbReference type="InterPro" id="IPR041757">
    <property type="entry name" value="CysN_GTP-bd"/>
</dbReference>
<dbReference type="InterPro" id="IPR011779">
    <property type="entry name" value="SO4_adenylTrfase_lsu"/>
</dbReference>
<accession>A0A1I5PK80</accession>
<keyword evidence="3 6" id="KW-0547">Nucleotide-binding</keyword>
<dbReference type="GO" id="GO:0070814">
    <property type="term" value="P:hydrogen sulfide biosynthetic process"/>
    <property type="evidence" value="ECO:0007669"/>
    <property type="project" value="UniProtKB-UniRule"/>
</dbReference>
<dbReference type="InterPro" id="IPR044138">
    <property type="entry name" value="CysN_II"/>
</dbReference>
<evidence type="ECO:0000256" key="4">
    <source>
        <dbReference type="ARBA" id="ARBA00022840"/>
    </source>
</evidence>
<dbReference type="GO" id="GO:0005524">
    <property type="term" value="F:ATP binding"/>
    <property type="evidence" value="ECO:0007669"/>
    <property type="project" value="UniProtKB-KW"/>
</dbReference>
<keyword evidence="4 6" id="KW-0067">ATP-binding</keyword>
<evidence type="ECO:0000256" key="2">
    <source>
        <dbReference type="ARBA" id="ARBA00022695"/>
    </source>
</evidence>
<organism evidence="8 9">
    <name type="scientific">Hydrogenimonas thermophila</name>
    <dbReference type="NCBI Taxonomy" id="223786"/>
    <lineage>
        <taxon>Bacteria</taxon>
        <taxon>Pseudomonadati</taxon>
        <taxon>Campylobacterota</taxon>
        <taxon>Epsilonproteobacteria</taxon>
        <taxon>Campylobacterales</taxon>
        <taxon>Hydrogenimonadaceae</taxon>
        <taxon>Hydrogenimonas</taxon>
    </lineage>
</organism>
<dbReference type="AlphaFoldDB" id="A0A1I5PK80"/>
<feature type="binding site" evidence="6">
    <location>
        <begin position="156"/>
        <end position="159"/>
    </location>
    <ligand>
        <name>GTP</name>
        <dbReference type="ChEBI" id="CHEBI:37565"/>
    </ligand>
</feature>
<keyword evidence="1 6" id="KW-0808">Transferase</keyword>
<dbReference type="GO" id="GO:0004781">
    <property type="term" value="F:sulfate adenylyltransferase (ATP) activity"/>
    <property type="evidence" value="ECO:0007669"/>
    <property type="project" value="UniProtKB-UniRule"/>
</dbReference>
<evidence type="ECO:0000256" key="3">
    <source>
        <dbReference type="ARBA" id="ARBA00022741"/>
    </source>
</evidence>
<dbReference type="GO" id="GO:0005525">
    <property type="term" value="F:GTP binding"/>
    <property type="evidence" value="ECO:0007669"/>
    <property type="project" value="UniProtKB-UniRule"/>
</dbReference>
<keyword evidence="2 6" id="KW-0548">Nucleotidyltransferase</keyword>
<dbReference type="UniPathway" id="UPA00140">
    <property type="reaction ID" value="UER00204"/>
</dbReference>
<dbReference type="InterPro" id="IPR005225">
    <property type="entry name" value="Small_GTP-bd"/>
</dbReference>
<dbReference type="GO" id="GO:0003924">
    <property type="term" value="F:GTPase activity"/>
    <property type="evidence" value="ECO:0007669"/>
    <property type="project" value="InterPro"/>
</dbReference>
<dbReference type="InterPro" id="IPR050100">
    <property type="entry name" value="TRAFAC_GTPase_members"/>
</dbReference>
<dbReference type="InterPro" id="IPR054696">
    <property type="entry name" value="GTP-eEF1A_C"/>
</dbReference>
<dbReference type="GO" id="GO:0000103">
    <property type="term" value="P:sulfate assimilation"/>
    <property type="evidence" value="ECO:0007669"/>
    <property type="project" value="UniProtKB-UniRule"/>
</dbReference>